<organism evidence="8">
    <name type="scientific">candidate division CPR3 bacterium</name>
    <dbReference type="NCBI Taxonomy" id="2268181"/>
    <lineage>
        <taxon>Bacteria</taxon>
        <taxon>Bacteria division CPR3</taxon>
    </lineage>
</organism>
<name>A0A7C1P5H8_UNCC3</name>
<dbReference type="GO" id="GO:0051301">
    <property type="term" value="P:cell division"/>
    <property type="evidence" value="ECO:0007669"/>
    <property type="project" value="UniProtKB-KW"/>
</dbReference>
<feature type="domain" description="POTRA" evidence="7">
    <location>
        <begin position="47"/>
        <end position="120"/>
    </location>
</feature>
<keyword evidence="6" id="KW-0472">Membrane</keyword>
<dbReference type="PANTHER" id="PTHR37820">
    <property type="entry name" value="CELL DIVISION PROTEIN DIVIB"/>
    <property type="match status" value="1"/>
</dbReference>
<dbReference type="Proteomes" id="UP000885695">
    <property type="component" value="Unassembled WGS sequence"/>
</dbReference>
<protein>
    <submittedName>
        <fullName evidence="8">FtsQ-type POTRA domain-containing protein</fullName>
    </submittedName>
</protein>
<proteinExistence type="predicted"/>
<keyword evidence="1" id="KW-1003">Cell membrane</keyword>
<evidence type="ECO:0000256" key="1">
    <source>
        <dbReference type="ARBA" id="ARBA00022475"/>
    </source>
</evidence>
<dbReference type="Pfam" id="PF08478">
    <property type="entry name" value="POTRA_1"/>
    <property type="match status" value="1"/>
</dbReference>
<evidence type="ECO:0000256" key="3">
    <source>
        <dbReference type="ARBA" id="ARBA00022692"/>
    </source>
</evidence>
<accession>A0A7C1P5H8</accession>
<dbReference type="PANTHER" id="PTHR37820:SF1">
    <property type="entry name" value="CELL DIVISION PROTEIN FTSQ"/>
    <property type="match status" value="1"/>
</dbReference>
<keyword evidence="5" id="KW-0131">Cell cycle</keyword>
<evidence type="ECO:0000256" key="4">
    <source>
        <dbReference type="ARBA" id="ARBA00022989"/>
    </source>
</evidence>
<evidence type="ECO:0000256" key="5">
    <source>
        <dbReference type="ARBA" id="ARBA00023306"/>
    </source>
</evidence>
<keyword evidence="4 6" id="KW-1133">Transmembrane helix</keyword>
<evidence type="ECO:0000256" key="2">
    <source>
        <dbReference type="ARBA" id="ARBA00022618"/>
    </source>
</evidence>
<sequence>MQKRFRKPYRIKHKRYWYKNKALWFMIISFVIVVLSVYVLWFLPFLQIKEIEISGNESIDKERVVIITEEKISQKVLGLRSSSILFVNKSEISKALQDWFPEIESVSVHRNFPSKLTLDIFLRQEIISWCRFVEDSQVCLGVDRYGIAFQDSVPIDIYITGPPELKELSWGDRVIDPDLLSKLLDFRAEVESWSILREDEVRVVELSIISENWVYVILSEGWAAYINPKENMDWQSTKLKLVLESEVPREKRGKLLYLDLRFGDQAFVKYQEE</sequence>
<gene>
    <name evidence="8" type="ORF">ENI13_01175</name>
</gene>
<evidence type="ECO:0000313" key="8">
    <source>
        <dbReference type="EMBL" id="HEB13571.1"/>
    </source>
</evidence>
<evidence type="ECO:0000259" key="7">
    <source>
        <dbReference type="Pfam" id="PF08478"/>
    </source>
</evidence>
<feature type="transmembrane region" description="Helical" evidence="6">
    <location>
        <begin position="21"/>
        <end position="43"/>
    </location>
</feature>
<keyword evidence="2" id="KW-0132">Cell division</keyword>
<comment type="caution">
    <text evidence="8">The sequence shown here is derived from an EMBL/GenBank/DDBJ whole genome shotgun (WGS) entry which is preliminary data.</text>
</comment>
<evidence type="ECO:0000256" key="6">
    <source>
        <dbReference type="SAM" id="Phobius"/>
    </source>
</evidence>
<dbReference type="Gene3D" id="3.10.20.310">
    <property type="entry name" value="membrane protein fhac"/>
    <property type="match status" value="1"/>
</dbReference>
<dbReference type="GO" id="GO:0005886">
    <property type="term" value="C:plasma membrane"/>
    <property type="evidence" value="ECO:0007669"/>
    <property type="project" value="TreeGrafter"/>
</dbReference>
<reference evidence="8" key="1">
    <citation type="journal article" date="2020" name="mSystems">
        <title>Genome- and Community-Level Interaction Insights into Carbon Utilization and Element Cycling Functions of Hydrothermarchaeota in Hydrothermal Sediment.</title>
        <authorList>
            <person name="Zhou Z."/>
            <person name="Liu Y."/>
            <person name="Xu W."/>
            <person name="Pan J."/>
            <person name="Luo Z.H."/>
            <person name="Li M."/>
        </authorList>
    </citation>
    <scope>NUCLEOTIDE SEQUENCE [LARGE SCALE GENOMIC DNA]</scope>
    <source>
        <strain evidence="8">HyVt-369</strain>
    </source>
</reference>
<dbReference type="InterPro" id="IPR050487">
    <property type="entry name" value="FtsQ_DivIB"/>
</dbReference>
<dbReference type="AlphaFoldDB" id="A0A7C1P5H8"/>
<dbReference type="InterPro" id="IPR013685">
    <property type="entry name" value="POTRA_FtsQ_type"/>
</dbReference>
<keyword evidence="3 6" id="KW-0812">Transmembrane</keyword>
<dbReference type="EMBL" id="DRHL01000066">
    <property type="protein sequence ID" value="HEB13571.1"/>
    <property type="molecule type" value="Genomic_DNA"/>
</dbReference>